<accession>A0A397Y8D2</accession>
<protein>
    <recommendedName>
        <fullName evidence="8">Exostosin GT47 domain-containing protein</fullName>
    </recommendedName>
</protein>
<keyword evidence="6" id="KW-0333">Golgi apparatus</keyword>
<evidence type="ECO:0000256" key="2">
    <source>
        <dbReference type="ARBA" id="ARBA00010271"/>
    </source>
</evidence>
<dbReference type="Pfam" id="PF03016">
    <property type="entry name" value="Exostosin_GT47"/>
    <property type="match status" value="1"/>
</dbReference>
<evidence type="ECO:0000313" key="10">
    <source>
        <dbReference type="Proteomes" id="UP000264353"/>
    </source>
</evidence>
<evidence type="ECO:0000256" key="3">
    <source>
        <dbReference type="ARBA" id="ARBA00022676"/>
    </source>
</evidence>
<feature type="compositionally biased region" description="Low complexity" evidence="7">
    <location>
        <begin position="59"/>
        <end position="73"/>
    </location>
</feature>
<evidence type="ECO:0000256" key="7">
    <source>
        <dbReference type="SAM" id="MobiDB-lite"/>
    </source>
</evidence>
<organism evidence="9 10">
    <name type="scientific">Brassica campestris</name>
    <name type="common">Field mustard</name>
    <dbReference type="NCBI Taxonomy" id="3711"/>
    <lineage>
        <taxon>Eukaryota</taxon>
        <taxon>Viridiplantae</taxon>
        <taxon>Streptophyta</taxon>
        <taxon>Embryophyta</taxon>
        <taxon>Tracheophyta</taxon>
        <taxon>Spermatophyta</taxon>
        <taxon>Magnoliopsida</taxon>
        <taxon>eudicotyledons</taxon>
        <taxon>Gunneridae</taxon>
        <taxon>Pentapetalae</taxon>
        <taxon>rosids</taxon>
        <taxon>malvids</taxon>
        <taxon>Brassicales</taxon>
        <taxon>Brassicaceae</taxon>
        <taxon>Brassiceae</taxon>
        <taxon>Brassica</taxon>
    </lineage>
</organism>
<dbReference type="GO" id="GO:0000139">
    <property type="term" value="C:Golgi membrane"/>
    <property type="evidence" value="ECO:0007669"/>
    <property type="project" value="UniProtKB-SubCell"/>
</dbReference>
<dbReference type="GO" id="GO:0016757">
    <property type="term" value="F:glycosyltransferase activity"/>
    <property type="evidence" value="ECO:0007669"/>
    <property type="project" value="UniProtKB-KW"/>
</dbReference>
<feature type="domain" description="Exostosin GT47" evidence="8">
    <location>
        <begin position="133"/>
        <end position="422"/>
    </location>
</feature>
<evidence type="ECO:0000256" key="5">
    <source>
        <dbReference type="ARBA" id="ARBA00022968"/>
    </source>
</evidence>
<evidence type="ECO:0000259" key="8">
    <source>
        <dbReference type="Pfam" id="PF03016"/>
    </source>
</evidence>
<gene>
    <name evidence="9" type="ORF">BRARA_I04610</name>
</gene>
<name>A0A397Y8D2_BRACM</name>
<comment type="subcellular location">
    <subcellularLocation>
        <location evidence="1">Golgi apparatus membrane</location>
        <topology evidence="1">Single-pass type II membrane protein</topology>
    </subcellularLocation>
</comment>
<sequence>MQKMPNGSSKSYCLLGFPLGVLLLFLVFSSFPMNESPHQQFFSSLTLPSLLDHTNALQSSSSTSSLSNSPPVSIKKRSNLERREEELRKARVAIRRAVKFKNYTSNEDMTYIPTGQIYRNSFAFHQSHIEMMKRFKVWSYKEGDQPLVHDGPVNDIYGIEGQFIDELENVVGGPSARFRASQPEEAHAFFLPFSVANIVHYVYKPITSPADFNRARLHRIFNDYVDVVARKYPLWNQSNGADHFMVSCHDWAPDVPGSKPEFFKDFIRGLCNANTSEGFKPNIDFSIPEINIPKGKLKPPFMGQNPENRTILAFFAGRAHGYIREILFSYWKGKDNDIQVYDNLTKGQNYHELIGHSKFCLCPSGYEVASPREVEAIYSGCVPVVISDNYSLPFNDVLDWSKFSVEIPVKHISEIKKILQEIPHDKYLQMHKNVMKVRRHFMVNRPAQPFDVFHMILHSVWLRRLNIKLPS</sequence>
<dbReference type="InterPro" id="IPR040911">
    <property type="entry name" value="Exostosin_GT47"/>
</dbReference>
<dbReference type="Proteomes" id="UP000264353">
    <property type="component" value="Chromosome A9"/>
</dbReference>
<dbReference type="PANTHER" id="PTHR11062:SF320">
    <property type="entry name" value="BNAA09G42910D PROTEIN"/>
    <property type="match status" value="1"/>
</dbReference>
<comment type="similarity">
    <text evidence="2">Belongs to the glycosyltransferase 47 family.</text>
</comment>
<proteinExistence type="inferred from homology"/>
<dbReference type="EMBL" id="CM010636">
    <property type="protein sequence ID" value="RID48064.1"/>
    <property type="molecule type" value="Genomic_DNA"/>
</dbReference>
<evidence type="ECO:0000313" key="9">
    <source>
        <dbReference type="EMBL" id="RID48064.1"/>
    </source>
</evidence>
<dbReference type="InterPro" id="IPR004263">
    <property type="entry name" value="Exostosin"/>
</dbReference>
<feature type="region of interest" description="Disordered" evidence="7">
    <location>
        <begin position="58"/>
        <end position="80"/>
    </location>
</feature>
<keyword evidence="4" id="KW-0808">Transferase</keyword>
<keyword evidence="5" id="KW-0735">Signal-anchor</keyword>
<evidence type="ECO:0000256" key="4">
    <source>
        <dbReference type="ARBA" id="ARBA00022679"/>
    </source>
</evidence>
<dbReference type="AlphaFoldDB" id="A0A397Y8D2"/>
<dbReference type="PANTHER" id="PTHR11062">
    <property type="entry name" value="EXOSTOSIN HEPARAN SULFATE GLYCOSYLTRANSFERASE -RELATED"/>
    <property type="match status" value="1"/>
</dbReference>
<evidence type="ECO:0000256" key="1">
    <source>
        <dbReference type="ARBA" id="ARBA00004323"/>
    </source>
</evidence>
<keyword evidence="5" id="KW-0812">Transmembrane</keyword>
<evidence type="ECO:0000256" key="6">
    <source>
        <dbReference type="ARBA" id="ARBA00023034"/>
    </source>
</evidence>
<keyword evidence="3" id="KW-0328">Glycosyltransferase</keyword>
<reference evidence="9 10" key="1">
    <citation type="submission" date="2018-06" db="EMBL/GenBank/DDBJ databases">
        <title>WGS assembly of Brassica rapa FPsc.</title>
        <authorList>
            <person name="Bowman J."/>
            <person name="Kohchi T."/>
            <person name="Yamato K."/>
            <person name="Jenkins J."/>
            <person name="Shu S."/>
            <person name="Ishizaki K."/>
            <person name="Yamaoka S."/>
            <person name="Nishihama R."/>
            <person name="Nakamura Y."/>
            <person name="Berger F."/>
            <person name="Adam C."/>
            <person name="Aki S."/>
            <person name="Althoff F."/>
            <person name="Araki T."/>
            <person name="Arteaga-Vazquez M."/>
            <person name="Balasubrmanian S."/>
            <person name="Bauer D."/>
            <person name="Boehm C."/>
            <person name="Briginshaw L."/>
            <person name="Caballero-Perez J."/>
            <person name="Catarino B."/>
            <person name="Chen F."/>
            <person name="Chiyoda S."/>
            <person name="Chovatia M."/>
            <person name="Davies K."/>
            <person name="Delmans M."/>
            <person name="Demura T."/>
            <person name="Dierschke T."/>
            <person name="Dolan L."/>
            <person name="Dorantes-Acosta A."/>
            <person name="Eklund D."/>
            <person name="Florent S."/>
            <person name="Flores-Sandoval E."/>
            <person name="Fujiyama A."/>
            <person name="Fukuzawa H."/>
            <person name="Galik B."/>
            <person name="Grimanelli D."/>
            <person name="Grimwood J."/>
            <person name="Grossniklaus U."/>
            <person name="Hamada T."/>
            <person name="Haseloff J."/>
            <person name="Hetherington A."/>
            <person name="Higo A."/>
            <person name="Hirakawa Y."/>
            <person name="Hundley H."/>
            <person name="Ikeda Y."/>
            <person name="Inoue K."/>
            <person name="Inoue S."/>
            <person name="Ishida S."/>
            <person name="Jia Q."/>
            <person name="Kakita M."/>
            <person name="Kanazawa T."/>
            <person name="Kawai Y."/>
            <person name="Kawashima T."/>
            <person name="Kennedy M."/>
            <person name="Kinose K."/>
            <person name="Kinoshita T."/>
            <person name="Kohara Y."/>
            <person name="Koide E."/>
            <person name="Komatsu K."/>
            <person name="Kopischke S."/>
            <person name="Kubo M."/>
            <person name="Kyozuka J."/>
            <person name="Lagercrantz U."/>
            <person name="Lin S."/>
            <person name="Lindquist E."/>
            <person name="Lipzen A."/>
            <person name="Lu C."/>
            <person name="Luna E."/>
            <person name="Martienssen R."/>
            <person name="Minamino N."/>
            <person name="Mizutani M."/>
            <person name="Mizutani M."/>
            <person name="Mochizuki N."/>
            <person name="Monte I."/>
            <person name="Mosher R."/>
            <person name="Nagasaki H."/>
            <person name="Nakagami H."/>
            <person name="Naramoto S."/>
            <person name="Nishitani K."/>
            <person name="Ohtani M."/>
            <person name="Okamoto T."/>
            <person name="Okumura M."/>
            <person name="Phillips J."/>
            <person name="Pollak B."/>
            <person name="Reinders A."/>
            <person name="Roevekamp M."/>
            <person name="Sano R."/>
            <person name="Sawa S."/>
            <person name="Schmid M."/>
            <person name="Shirakawa M."/>
            <person name="Solano R."/>
            <person name="Spunde A."/>
            <person name="Suetsugu N."/>
            <person name="Sugano S."/>
            <person name="Sugiyama A."/>
            <person name="Sun R."/>
            <person name="Suzuki Y."/>
            <person name="Takenaka M."/>
            <person name="Takezawa D."/>
            <person name="Tomogane H."/>
            <person name="Tsuzuki M."/>
            <person name="Ueda T."/>
            <person name="Umeda M."/>
            <person name="Ward J."/>
            <person name="Watanabe Y."/>
            <person name="Yazaki K."/>
            <person name="Yokoyama R."/>
            <person name="Yoshitake Y."/>
            <person name="Yotsui I."/>
            <person name="Zachgo S."/>
            <person name="Schmutz J."/>
        </authorList>
    </citation>
    <scope>NUCLEOTIDE SEQUENCE [LARGE SCALE GENOMIC DNA]</scope>
    <source>
        <strain evidence="10">cv. B-3</strain>
    </source>
</reference>